<accession>A0AAV9UKC4</accession>
<evidence type="ECO:0000313" key="2">
    <source>
        <dbReference type="Proteomes" id="UP001373714"/>
    </source>
</evidence>
<proteinExistence type="predicted"/>
<gene>
    <name evidence="1" type="ORF">TWF730_001313</name>
</gene>
<organism evidence="1 2">
    <name type="scientific">Orbilia blumenaviensis</name>
    <dbReference type="NCBI Taxonomy" id="1796055"/>
    <lineage>
        <taxon>Eukaryota</taxon>
        <taxon>Fungi</taxon>
        <taxon>Dikarya</taxon>
        <taxon>Ascomycota</taxon>
        <taxon>Pezizomycotina</taxon>
        <taxon>Orbiliomycetes</taxon>
        <taxon>Orbiliales</taxon>
        <taxon>Orbiliaceae</taxon>
        <taxon>Orbilia</taxon>
    </lineage>
</organism>
<dbReference type="Proteomes" id="UP001373714">
    <property type="component" value="Unassembled WGS sequence"/>
</dbReference>
<name>A0AAV9UKC4_9PEZI</name>
<dbReference type="EMBL" id="JAVHNS010000010">
    <property type="protein sequence ID" value="KAK6341824.1"/>
    <property type="molecule type" value="Genomic_DNA"/>
</dbReference>
<sequence>MAAALKATALLNTLIAIGHGIKGIEMFVKNQTPVQTLPRATAVPYRIGWFQGCALFSILALLNLRWSTTGLDHTTDKLIAALASGTYICSSYFYRTVGDSAQWPTLVGGIAQIYAAFIV</sequence>
<reference evidence="1 2" key="1">
    <citation type="submission" date="2019-10" db="EMBL/GenBank/DDBJ databases">
        <authorList>
            <person name="Palmer J.M."/>
        </authorList>
    </citation>
    <scope>NUCLEOTIDE SEQUENCE [LARGE SCALE GENOMIC DNA]</scope>
    <source>
        <strain evidence="1 2">TWF730</strain>
    </source>
</reference>
<dbReference type="AlphaFoldDB" id="A0AAV9UKC4"/>
<protein>
    <submittedName>
        <fullName evidence="1">Uncharacterized protein</fullName>
    </submittedName>
</protein>
<comment type="caution">
    <text evidence="1">The sequence shown here is derived from an EMBL/GenBank/DDBJ whole genome shotgun (WGS) entry which is preliminary data.</text>
</comment>
<evidence type="ECO:0000313" key="1">
    <source>
        <dbReference type="EMBL" id="KAK6341824.1"/>
    </source>
</evidence>
<keyword evidence="2" id="KW-1185">Reference proteome</keyword>